<evidence type="ECO:0000313" key="1">
    <source>
        <dbReference type="EMBL" id="KAH9416480.1"/>
    </source>
</evidence>
<dbReference type="EMBL" id="NJHN03000092">
    <property type="protein sequence ID" value="KAH9416480.1"/>
    <property type="molecule type" value="Genomic_DNA"/>
</dbReference>
<organism evidence="1 2">
    <name type="scientific">Dermatophagoides pteronyssinus</name>
    <name type="common">European house dust mite</name>
    <dbReference type="NCBI Taxonomy" id="6956"/>
    <lineage>
        <taxon>Eukaryota</taxon>
        <taxon>Metazoa</taxon>
        <taxon>Ecdysozoa</taxon>
        <taxon>Arthropoda</taxon>
        <taxon>Chelicerata</taxon>
        <taxon>Arachnida</taxon>
        <taxon>Acari</taxon>
        <taxon>Acariformes</taxon>
        <taxon>Sarcoptiformes</taxon>
        <taxon>Astigmata</taxon>
        <taxon>Psoroptidia</taxon>
        <taxon>Analgoidea</taxon>
        <taxon>Pyroglyphidae</taxon>
        <taxon>Dermatophagoidinae</taxon>
        <taxon>Dermatophagoides</taxon>
    </lineage>
</organism>
<gene>
    <name evidence="1" type="ORF">DERP_012908</name>
</gene>
<evidence type="ECO:0000313" key="2">
    <source>
        <dbReference type="Proteomes" id="UP000887458"/>
    </source>
</evidence>
<comment type="caution">
    <text evidence="1">The sequence shown here is derived from an EMBL/GenBank/DDBJ whole genome shotgun (WGS) entry which is preliminary data.</text>
</comment>
<reference evidence="1 2" key="2">
    <citation type="journal article" date="2022" name="Mol. Biol. Evol.">
        <title>Comparative Genomics Reveals Insights into the Divergent Evolution of Astigmatic Mites and Household Pest Adaptations.</title>
        <authorList>
            <person name="Xiong Q."/>
            <person name="Wan A.T."/>
            <person name="Liu X."/>
            <person name="Fung C.S."/>
            <person name="Xiao X."/>
            <person name="Malainual N."/>
            <person name="Hou J."/>
            <person name="Wang L."/>
            <person name="Wang M."/>
            <person name="Yang K.Y."/>
            <person name="Cui Y."/>
            <person name="Leung E.L."/>
            <person name="Nong W."/>
            <person name="Shin S.K."/>
            <person name="Au S.W."/>
            <person name="Jeong K.Y."/>
            <person name="Chew F.T."/>
            <person name="Hui J.H."/>
            <person name="Leung T.F."/>
            <person name="Tungtrongchitr A."/>
            <person name="Zhong N."/>
            <person name="Liu Z."/>
            <person name="Tsui S.K."/>
        </authorList>
    </citation>
    <scope>NUCLEOTIDE SEQUENCE [LARGE SCALE GENOMIC DNA]</scope>
    <source>
        <strain evidence="1">Derp</strain>
    </source>
</reference>
<name>A0ABQ8J1P4_DERPT</name>
<proteinExistence type="predicted"/>
<accession>A0ABQ8J1P4</accession>
<dbReference type="Proteomes" id="UP000887458">
    <property type="component" value="Unassembled WGS sequence"/>
</dbReference>
<protein>
    <submittedName>
        <fullName evidence="1">Uncharacterized protein</fullName>
    </submittedName>
</protein>
<reference evidence="1 2" key="1">
    <citation type="journal article" date="2018" name="J. Allergy Clin. Immunol.">
        <title>High-quality assembly of Dermatophagoides pteronyssinus genome and transcriptome reveals a wide range of novel allergens.</title>
        <authorList>
            <person name="Liu X.Y."/>
            <person name="Yang K.Y."/>
            <person name="Wang M.Q."/>
            <person name="Kwok J.S."/>
            <person name="Zeng X."/>
            <person name="Yang Z."/>
            <person name="Xiao X.J."/>
            <person name="Lau C.P."/>
            <person name="Li Y."/>
            <person name="Huang Z.M."/>
            <person name="Ba J.G."/>
            <person name="Yim A.K."/>
            <person name="Ouyang C.Y."/>
            <person name="Ngai S.M."/>
            <person name="Chan T.F."/>
            <person name="Leung E.L."/>
            <person name="Liu L."/>
            <person name="Liu Z.G."/>
            <person name="Tsui S.K."/>
        </authorList>
    </citation>
    <scope>NUCLEOTIDE SEQUENCE [LARGE SCALE GENOMIC DNA]</scope>
    <source>
        <strain evidence="1">Derp</strain>
    </source>
</reference>
<sequence length="136" mass="16550">MVINHTGRINLEYSRKIYIFLFEEEILIDKIIVGYANFTENIKYPNYRCKFIQLMISLFRLIVAFKQFPDRSLFKTTEVLHNTNDVIEWKRKSWTMIKFNVIGSFVIWDLDMGIRYCLKRFRSNQQQKASHPEEKW</sequence>
<keyword evidence="2" id="KW-1185">Reference proteome</keyword>